<feature type="transmembrane region" description="Helical" evidence="1">
    <location>
        <begin position="194"/>
        <end position="214"/>
    </location>
</feature>
<keyword evidence="1" id="KW-1133">Transmembrane helix</keyword>
<feature type="transmembrane region" description="Helical" evidence="1">
    <location>
        <begin position="220"/>
        <end position="243"/>
    </location>
</feature>
<reference evidence="3" key="1">
    <citation type="journal article" date="2019" name="Int. J. Syst. Evol. Microbiol.">
        <title>The Global Catalogue of Microorganisms (GCM) 10K type strain sequencing project: providing services to taxonomists for standard genome sequencing and annotation.</title>
        <authorList>
            <consortium name="The Broad Institute Genomics Platform"/>
            <consortium name="The Broad Institute Genome Sequencing Center for Infectious Disease"/>
            <person name="Wu L."/>
            <person name="Ma J."/>
        </authorList>
    </citation>
    <scope>NUCLEOTIDE SEQUENCE [LARGE SCALE GENOMIC DNA]</scope>
    <source>
        <strain evidence="3">PCU 280</strain>
    </source>
</reference>
<protein>
    <submittedName>
        <fullName evidence="2">DUF4184 family protein</fullName>
    </submittedName>
</protein>
<feature type="transmembrane region" description="Helical" evidence="1">
    <location>
        <begin position="154"/>
        <end position="173"/>
    </location>
</feature>
<evidence type="ECO:0000313" key="3">
    <source>
        <dbReference type="Proteomes" id="UP001596233"/>
    </source>
</evidence>
<sequence>MPFTISHAFFALPIRHIHVQFFSVTGLVLGSMAPDLEYFLYLEPHRGIGHTWQGLLLQALPLCLLLAALFHYIVKMPLSQHLPSTYKLDARCAALLRREQLRSLKDWGILILSIIIGFVTHIVIDEFTHAGSSLAHIFPWIWQYELLGLPIYKLLQYGGSIIGLIGLAVILCFRLAREQVESDAEATASSKQKLLFWLLVVLFSVLVTLLKLMLSPSENTIGILVVAPISGAVVGLVLTSLIVQRLSH</sequence>
<keyword evidence="1" id="KW-0812">Transmembrane</keyword>
<accession>A0ABW1V2F5</accession>
<dbReference type="RefSeq" id="WP_379233972.1">
    <property type="nucleotide sequence ID" value="NZ_JBHSTE010000003.1"/>
</dbReference>
<dbReference type="EMBL" id="JBHSTE010000003">
    <property type="protein sequence ID" value="MFC6332982.1"/>
    <property type="molecule type" value="Genomic_DNA"/>
</dbReference>
<name>A0ABW1V2F5_9BACL</name>
<proteinExistence type="predicted"/>
<feature type="transmembrane region" description="Helical" evidence="1">
    <location>
        <begin position="54"/>
        <end position="74"/>
    </location>
</feature>
<dbReference type="Proteomes" id="UP001596233">
    <property type="component" value="Unassembled WGS sequence"/>
</dbReference>
<organism evidence="2 3">
    <name type="scientific">Paenibacillus septentrionalis</name>
    <dbReference type="NCBI Taxonomy" id="429342"/>
    <lineage>
        <taxon>Bacteria</taxon>
        <taxon>Bacillati</taxon>
        <taxon>Bacillota</taxon>
        <taxon>Bacilli</taxon>
        <taxon>Bacillales</taxon>
        <taxon>Paenibacillaceae</taxon>
        <taxon>Paenibacillus</taxon>
    </lineage>
</organism>
<dbReference type="InterPro" id="IPR025238">
    <property type="entry name" value="DUF4184"/>
</dbReference>
<comment type="caution">
    <text evidence="2">The sequence shown here is derived from an EMBL/GenBank/DDBJ whole genome shotgun (WGS) entry which is preliminary data.</text>
</comment>
<keyword evidence="1" id="KW-0472">Membrane</keyword>
<feature type="transmembrane region" description="Helical" evidence="1">
    <location>
        <begin position="107"/>
        <end position="124"/>
    </location>
</feature>
<dbReference type="Pfam" id="PF13803">
    <property type="entry name" value="DUF4184"/>
    <property type="match status" value="1"/>
</dbReference>
<gene>
    <name evidence="2" type="ORF">ACFP56_10140</name>
</gene>
<evidence type="ECO:0000256" key="1">
    <source>
        <dbReference type="SAM" id="Phobius"/>
    </source>
</evidence>
<evidence type="ECO:0000313" key="2">
    <source>
        <dbReference type="EMBL" id="MFC6332982.1"/>
    </source>
</evidence>
<keyword evidence="3" id="KW-1185">Reference proteome</keyword>